<evidence type="ECO:0000313" key="3">
    <source>
        <dbReference type="Proteomes" id="UP001610446"/>
    </source>
</evidence>
<evidence type="ECO:0000313" key="2">
    <source>
        <dbReference type="EMBL" id="KAL2838034.1"/>
    </source>
</evidence>
<feature type="domain" description="SGNH hydrolase-type esterase" evidence="1">
    <location>
        <begin position="12"/>
        <end position="150"/>
    </location>
</feature>
<dbReference type="Gene3D" id="3.40.50.1110">
    <property type="entry name" value="SGNH hydrolase"/>
    <property type="match status" value="1"/>
</dbReference>
<keyword evidence="3" id="KW-1185">Reference proteome</keyword>
<comment type="caution">
    <text evidence="2">The sequence shown here is derived from an EMBL/GenBank/DDBJ whole genome shotgun (WGS) entry which is preliminary data.</text>
</comment>
<sequence>MVGSQSNGNMRDYDVEAQPGNTIDQVRSATAPSLPCRPNVVLINAGTNDCRLGIDINNAGARMRSLITNVLRATDMANTLIVLSTLLPSGNAAISQNTPAVNEQYRALVQTMRREGVRIVLAEMSGLVYPDDFTQNGQVDDTHPGDVGYAKMAGIWHAAIVDASRLGLIARRASLGGGLSCDKRSGDGVV</sequence>
<dbReference type="SUPFAM" id="SSF52266">
    <property type="entry name" value="SGNH hydrolase"/>
    <property type="match status" value="1"/>
</dbReference>
<dbReference type="PANTHER" id="PTHR30383">
    <property type="entry name" value="THIOESTERASE 1/PROTEASE 1/LYSOPHOSPHOLIPASE L1"/>
    <property type="match status" value="1"/>
</dbReference>
<dbReference type="InterPro" id="IPR036514">
    <property type="entry name" value="SGNH_hydro_sf"/>
</dbReference>
<reference evidence="2 3" key="1">
    <citation type="submission" date="2024-07" db="EMBL/GenBank/DDBJ databases">
        <title>Section-level genome sequencing and comparative genomics of Aspergillus sections Usti and Cavernicolus.</title>
        <authorList>
            <consortium name="Lawrence Berkeley National Laboratory"/>
            <person name="Nybo J.L."/>
            <person name="Vesth T.C."/>
            <person name="Theobald S."/>
            <person name="Frisvad J.C."/>
            <person name="Larsen T.O."/>
            <person name="Kjaerboelling I."/>
            <person name="Rothschild-Mancinelli K."/>
            <person name="Lyhne E.K."/>
            <person name="Kogle M.E."/>
            <person name="Barry K."/>
            <person name="Clum A."/>
            <person name="Na H."/>
            <person name="Ledsgaard L."/>
            <person name="Lin J."/>
            <person name="Lipzen A."/>
            <person name="Kuo A."/>
            <person name="Riley R."/>
            <person name="Mondo S."/>
            <person name="Labutti K."/>
            <person name="Haridas S."/>
            <person name="Pangalinan J."/>
            <person name="Salamov A.A."/>
            <person name="Simmons B.A."/>
            <person name="Magnuson J.K."/>
            <person name="Chen J."/>
            <person name="Drula E."/>
            <person name="Henrissat B."/>
            <person name="Wiebenga A."/>
            <person name="Lubbers R.J."/>
            <person name="Gomes A.C."/>
            <person name="Makela M.R."/>
            <person name="Stajich J."/>
            <person name="Grigoriev I.V."/>
            <person name="Mortensen U.H."/>
            <person name="De Vries R.P."/>
            <person name="Baker S.E."/>
            <person name="Andersen M.R."/>
        </authorList>
    </citation>
    <scope>NUCLEOTIDE SEQUENCE [LARGE SCALE GENOMIC DNA]</scope>
    <source>
        <strain evidence="2 3">CBS 123904</strain>
    </source>
</reference>
<name>A0ABR4JEL6_9EURO</name>
<dbReference type="Pfam" id="PF13472">
    <property type="entry name" value="Lipase_GDSL_2"/>
    <property type="match status" value="1"/>
</dbReference>
<organism evidence="2 3">
    <name type="scientific">Aspergillus pseudoustus</name>
    <dbReference type="NCBI Taxonomy" id="1810923"/>
    <lineage>
        <taxon>Eukaryota</taxon>
        <taxon>Fungi</taxon>
        <taxon>Dikarya</taxon>
        <taxon>Ascomycota</taxon>
        <taxon>Pezizomycotina</taxon>
        <taxon>Eurotiomycetes</taxon>
        <taxon>Eurotiomycetidae</taxon>
        <taxon>Eurotiales</taxon>
        <taxon>Aspergillaceae</taxon>
        <taxon>Aspergillus</taxon>
        <taxon>Aspergillus subgen. Nidulantes</taxon>
    </lineage>
</organism>
<proteinExistence type="predicted"/>
<dbReference type="CDD" id="cd01833">
    <property type="entry name" value="XynB_like"/>
    <property type="match status" value="1"/>
</dbReference>
<dbReference type="InterPro" id="IPR013830">
    <property type="entry name" value="SGNH_hydro"/>
</dbReference>
<dbReference type="InterPro" id="IPR051532">
    <property type="entry name" value="Ester_Hydrolysis_Enzymes"/>
</dbReference>
<protein>
    <recommendedName>
        <fullName evidence="1">SGNH hydrolase-type esterase domain-containing protein</fullName>
    </recommendedName>
</protein>
<dbReference type="EMBL" id="JBFXLU010000151">
    <property type="protein sequence ID" value="KAL2838034.1"/>
    <property type="molecule type" value="Genomic_DNA"/>
</dbReference>
<evidence type="ECO:0000259" key="1">
    <source>
        <dbReference type="Pfam" id="PF13472"/>
    </source>
</evidence>
<dbReference type="PANTHER" id="PTHR30383:SF31">
    <property type="entry name" value="SGNH HYDROLASE-TYPE ESTERASE DOMAIN-CONTAINING PROTEIN-RELATED"/>
    <property type="match status" value="1"/>
</dbReference>
<gene>
    <name evidence="2" type="ORF">BJY01DRAFT_251157</name>
</gene>
<accession>A0ABR4JEL6</accession>
<dbReference type="Proteomes" id="UP001610446">
    <property type="component" value="Unassembled WGS sequence"/>
</dbReference>